<accession>A0A1I0D7Y8</accession>
<dbReference type="PANTHER" id="PTHR42928:SF5">
    <property type="entry name" value="BLR1237 PROTEIN"/>
    <property type="match status" value="1"/>
</dbReference>
<keyword evidence="6" id="KW-1185">Reference proteome</keyword>
<dbReference type="CDD" id="cd07012">
    <property type="entry name" value="PBP2_Bug_TTT"/>
    <property type="match status" value="1"/>
</dbReference>
<dbReference type="Proteomes" id="UP000199519">
    <property type="component" value="Unassembled WGS sequence"/>
</dbReference>
<dbReference type="Gene3D" id="3.40.190.10">
    <property type="entry name" value="Periplasmic binding protein-like II"/>
    <property type="match status" value="1"/>
</dbReference>
<evidence type="ECO:0000256" key="2">
    <source>
        <dbReference type="SAM" id="SignalP"/>
    </source>
</evidence>
<evidence type="ECO:0000313" key="3">
    <source>
        <dbReference type="EMBL" id="SDG23039.1"/>
    </source>
</evidence>
<dbReference type="EMBL" id="FOHG01000061">
    <property type="protein sequence ID" value="SET27638.1"/>
    <property type="molecule type" value="Genomic_DNA"/>
</dbReference>
<dbReference type="InterPro" id="IPR005064">
    <property type="entry name" value="BUG"/>
</dbReference>
<evidence type="ECO:0000313" key="4">
    <source>
        <dbReference type="EMBL" id="SET27638.1"/>
    </source>
</evidence>
<evidence type="ECO:0000256" key="1">
    <source>
        <dbReference type="ARBA" id="ARBA00006987"/>
    </source>
</evidence>
<keyword evidence="4" id="KW-0675">Receptor</keyword>
<sequence>MNKRLLSILLVAVFLLSIFSLNVMAEFPEKAINYIVCFNPGGESDLTARAQQKPLEEVFDTDVVIQYKIGGGGAVGWSELVQAKPDGYTVAGFNLPHIILQPLVRDNPGYDTKEIKPVFIFEATPNILAVHKDSQFETLEEFVNYAKENPGVITLGGSGSYSANHLGTLEFNQTADIKTTYIPFTGSGEAVPALLG</sequence>
<comment type="similarity">
    <text evidence="1">Belongs to the UPF0065 (bug) family.</text>
</comment>
<dbReference type="Proteomes" id="UP000198612">
    <property type="component" value="Unassembled WGS sequence"/>
</dbReference>
<dbReference type="PANTHER" id="PTHR42928">
    <property type="entry name" value="TRICARBOXYLATE-BINDING PROTEIN"/>
    <property type="match status" value="1"/>
</dbReference>
<gene>
    <name evidence="3" type="ORF">SAMN04488598_1666</name>
    <name evidence="4" type="ORF">SAMN04515652_1616</name>
</gene>
<evidence type="ECO:0000313" key="5">
    <source>
        <dbReference type="Proteomes" id="UP000198612"/>
    </source>
</evidence>
<proteinExistence type="inferred from homology"/>
<feature type="signal peptide" evidence="2">
    <location>
        <begin position="1"/>
        <end position="25"/>
    </location>
</feature>
<feature type="non-terminal residue" evidence="4">
    <location>
        <position position="196"/>
    </location>
</feature>
<feature type="chain" id="PRO_5020238923" evidence="2">
    <location>
        <begin position="26"/>
        <end position="196"/>
    </location>
</feature>
<keyword evidence="2" id="KW-0732">Signal</keyword>
<dbReference type="InterPro" id="IPR042100">
    <property type="entry name" value="Bug_dom1"/>
</dbReference>
<protein>
    <submittedName>
        <fullName evidence="4">Tripartite tricarboxylate transporter family receptor</fullName>
    </submittedName>
</protein>
<organism evidence="4 5">
    <name type="scientific">Halanaerobium congolense</name>
    <dbReference type="NCBI Taxonomy" id="54121"/>
    <lineage>
        <taxon>Bacteria</taxon>
        <taxon>Bacillati</taxon>
        <taxon>Bacillota</taxon>
        <taxon>Clostridia</taxon>
        <taxon>Halanaerobiales</taxon>
        <taxon>Halanaerobiaceae</taxon>
        <taxon>Halanaerobium</taxon>
    </lineage>
</organism>
<evidence type="ECO:0000313" key="6">
    <source>
        <dbReference type="Proteomes" id="UP000199519"/>
    </source>
</evidence>
<dbReference type="Pfam" id="PF03401">
    <property type="entry name" value="TctC"/>
    <property type="match status" value="1"/>
</dbReference>
<dbReference type="EMBL" id="FNBJ01000066">
    <property type="protein sequence ID" value="SDG23039.1"/>
    <property type="molecule type" value="Genomic_DNA"/>
</dbReference>
<dbReference type="RefSeq" id="WP_143008827.1">
    <property type="nucleotide sequence ID" value="NZ_FNBJ01000066.1"/>
</dbReference>
<dbReference type="Gene3D" id="3.40.190.150">
    <property type="entry name" value="Bordetella uptake gene, domain 1"/>
    <property type="match status" value="1"/>
</dbReference>
<reference evidence="5 6" key="1">
    <citation type="submission" date="2016-10" db="EMBL/GenBank/DDBJ databases">
        <authorList>
            <person name="Varghese N."/>
            <person name="Submissions S."/>
        </authorList>
    </citation>
    <scope>NUCLEOTIDE SEQUENCE [LARGE SCALE GENOMIC DNA]</scope>
    <source>
        <strain evidence="3 6">WG2</strain>
        <strain evidence="4 5">WG5</strain>
    </source>
</reference>
<name>A0A1I0D7Y8_9FIRM</name>
<dbReference type="AlphaFoldDB" id="A0A1I0D7Y8"/>